<dbReference type="OrthoDB" id="423139at2759"/>
<feature type="region of interest" description="Disordered" evidence="1">
    <location>
        <begin position="1"/>
        <end position="24"/>
    </location>
</feature>
<proteinExistence type="predicted"/>
<evidence type="ECO:0000256" key="1">
    <source>
        <dbReference type="SAM" id="MobiDB-lite"/>
    </source>
</evidence>
<dbReference type="Gene3D" id="3.40.50.1820">
    <property type="entry name" value="alpha/beta hydrolase"/>
    <property type="match status" value="1"/>
</dbReference>
<feature type="region of interest" description="Disordered" evidence="1">
    <location>
        <begin position="55"/>
        <end position="127"/>
    </location>
</feature>
<gene>
    <name evidence="2" type="ORF">AK812_SmicGene21018</name>
</gene>
<evidence type="ECO:0000313" key="2">
    <source>
        <dbReference type="EMBL" id="OLP96734.1"/>
    </source>
</evidence>
<reference evidence="2 3" key="1">
    <citation type="submission" date="2016-02" db="EMBL/GenBank/DDBJ databases">
        <title>Genome analysis of coral dinoflagellate symbionts highlights evolutionary adaptations to a symbiotic lifestyle.</title>
        <authorList>
            <person name="Aranda M."/>
            <person name="Li Y."/>
            <person name="Liew Y.J."/>
            <person name="Baumgarten S."/>
            <person name="Simakov O."/>
            <person name="Wilson M."/>
            <person name="Piel J."/>
            <person name="Ashoor H."/>
            <person name="Bougouffa S."/>
            <person name="Bajic V.B."/>
            <person name="Ryu T."/>
            <person name="Ravasi T."/>
            <person name="Bayer T."/>
            <person name="Micklem G."/>
            <person name="Kim H."/>
            <person name="Bhak J."/>
            <person name="Lajeunesse T.C."/>
            <person name="Voolstra C.R."/>
        </authorList>
    </citation>
    <scope>NUCLEOTIDE SEQUENCE [LARGE SCALE GENOMIC DNA]</scope>
    <source>
        <strain evidence="2 3">CCMP2467</strain>
    </source>
</reference>
<name>A0A1Q9DNH8_SYMMI</name>
<feature type="compositionally biased region" description="Acidic residues" evidence="1">
    <location>
        <begin position="1005"/>
        <end position="1018"/>
    </location>
</feature>
<organism evidence="2 3">
    <name type="scientific">Symbiodinium microadriaticum</name>
    <name type="common">Dinoflagellate</name>
    <name type="synonym">Zooxanthella microadriatica</name>
    <dbReference type="NCBI Taxonomy" id="2951"/>
    <lineage>
        <taxon>Eukaryota</taxon>
        <taxon>Sar</taxon>
        <taxon>Alveolata</taxon>
        <taxon>Dinophyceae</taxon>
        <taxon>Suessiales</taxon>
        <taxon>Symbiodiniaceae</taxon>
        <taxon>Symbiodinium</taxon>
    </lineage>
</organism>
<feature type="compositionally biased region" description="Basic and acidic residues" evidence="1">
    <location>
        <begin position="61"/>
        <end position="75"/>
    </location>
</feature>
<feature type="region of interest" description="Disordered" evidence="1">
    <location>
        <begin position="1052"/>
        <end position="1085"/>
    </location>
</feature>
<evidence type="ECO:0000313" key="3">
    <source>
        <dbReference type="Proteomes" id="UP000186817"/>
    </source>
</evidence>
<comment type="caution">
    <text evidence="2">The sequence shown here is derived from an EMBL/GenBank/DDBJ whole genome shotgun (WGS) entry which is preliminary data.</text>
</comment>
<dbReference type="SUPFAM" id="SSF53474">
    <property type="entry name" value="alpha/beta-Hydrolases"/>
    <property type="match status" value="1"/>
</dbReference>
<dbReference type="Proteomes" id="UP000186817">
    <property type="component" value="Unassembled WGS sequence"/>
</dbReference>
<protein>
    <recommendedName>
        <fullName evidence="4">EF-hand domain-containing protein</fullName>
    </recommendedName>
</protein>
<feature type="compositionally biased region" description="Low complexity" evidence="1">
    <location>
        <begin position="1071"/>
        <end position="1082"/>
    </location>
</feature>
<dbReference type="InterPro" id="IPR011992">
    <property type="entry name" value="EF-hand-dom_pair"/>
</dbReference>
<dbReference type="InterPro" id="IPR029058">
    <property type="entry name" value="AB_hydrolase_fold"/>
</dbReference>
<dbReference type="SUPFAM" id="SSF47473">
    <property type="entry name" value="EF-hand"/>
    <property type="match status" value="1"/>
</dbReference>
<sequence>MHRNVTIRKTHADGTLPENREPPAKQLEVSWAAACLARASRAMRTKTILDGLSPATSKADMAWKHEAVTEARPESRGSQSRPSSMSGQRPGKAATVSSADTGLPAASKKSTRTIAEVDTTRSGSSARQHQLRRRLSFAADTLEEVACAIREEEPQLDWLQDSWGRILTTMPAADCKSISMRSLQSWVEVYNRWQACGGWNPGHAPAVMDAYQFQELLSVPMPKVLEWIRTFDPAGYMKLQQTRAASEYRKVRVSIPAFLSAAIAMSSTISKKQKIRFLVGVFDENDSRTFELKEFTAMISSFLYGLECIFGIANLSGCSSRQNLGDPGGILWGKQIFQRVLDDALSKADSEEQRSKLEAGSAPLPAIENWFLGLGGDPLSVPFALFLERFSVRGLDDDPEIFEHEERKFRLSHTAPVNPPMETAASLDSGFLRRSQIRVVRDLFRYCASSRHFDISHAEAEQVLDTTIDAEFWIAKLWPALEDMETLWQNGAKFSLASFLKKISPRASARHLRMFQSWLKELDQLEGLRGQVDRTRQLARDHADFVARPVLPLPIRQEMIMDYGKSGNPSQAKDDFIAAMCPSEYRPKEGNPNVDSVVGEFLALQLTREEEVLAQKEALFAYEKAPKATVKSFLKLQVPEASWRLWDRAFDLLDLDGAGLLTRDKLAGSHQIPYEVCNWMCQQMGSMDSADRGSFSFDKGAFMKKMADLSNRCLKLASKAADLLICHLCVVGLCLDNPVEMDVPSCEFLAVPVLKSTDQLVQEVPSEPIWMMPKVAKGFLECLEADVMAGVPSLVFALISMAWMPRLGEDLSLSPFTAVNTLNLGTARCALPTGQSHGGRDRAGSSADRAEVLMTSGRPPLDHRRGSWFAQHGGTRLRFGGVHGTGAAIGQGSTGSSPSETRGRSFAGKGSRLPQSSDVSDALDELLAHARATLSQLDALRGHSMRGHASGSDSKEASQNLRGGKIPAAQARRPARDEKPGFWKPRCQAHLWRGATEDYTNDSLFDSDEDLESTDSEGSESQWDFIHRNMPSQPQPADPQAARRAAMPKFRPFAPGAASARPEASSERSQSKPPSSTTSSPSAGRHVIELVAKTARKNPRQYLQHEKPPFRGTSTVVLGMCVAVAGGKRLFIRATTAAEMPWETIETEFGPLRIREIGVPEGPFVVLIHDKPDAESVRNEWNSLARKLGSASFHVLIPDLHSAPEVLRPGKLTGETLREVFSRTLCSRNRMIPARYHSVIRPKAIVMGSSWGADMAAEVAALDDVVALAMVSPQIGAEHLRSLQNIQGRVIAAAHCPSTVSVFVNLASPAELENVVSFP</sequence>
<feature type="region of interest" description="Disordered" evidence="1">
    <location>
        <begin position="880"/>
        <end position="917"/>
    </location>
</feature>
<evidence type="ECO:0008006" key="4">
    <source>
        <dbReference type="Google" id="ProtNLM"/>
    </source>
</evidence>
<feature type="compositionally biased region" description="Low complexity" evidence="1">
    <location>
        <begin position="76"/>
        <end position="91"/>
    </location>
</feature>
<keyword evidence="3" id="KW-1185">Reference proteome</keyword>
<feature type="region of interest" description="Disordered" evidence="1">
    <location>
        <begin position="1000"/>
        <end position="1020"/>
    </location>
</feature>
<feature type="compositionally biased region" description="Low complexity" evidence="1">
    <location>
        <begin position="1052"/>
        <end position="1063"/>
    </location>
</feature>
<feature type="region of interest" description="Disordered" evidence="1">
    <location>
        <begin position="944"/>
        <end position="982"/>
    </location>
</feature>
<accession>A0A1Q9DNH8</accession>
<dbReference type="EMBL" id="LSRX01000457">
    <property type="protein sequence ID" value="OLP96734.1"/>
    <property type="molecule type" value="Genomic_DNA"/>
</dbReference>
<feature type="compositionally biased region" description="Gly residues" evidence="1">
    <location>
        <begin position="881"/>
        <end position="893"/>
    </location>
</feature>